<comment type="caution">
    <text evidence="2">The sequence shown here is derived from an EMBL/GenBank/DDBJ whole genome shotgun (WGS) entry which is preliminary data.</text>
</comment>
<evidence type="ECO:0000313" key="2">
    <source>
        <dbReference type="EMBL" id="MTV78265.1"/>
    </source>
</evidence>
<dbReference type="Pfam" id="PF19512">
    <property type="entry name" value="DUF6046"/>
    <property type="match status" value="1"/>
</dbReference>
<accession>A0AAW9W8N1</accession>
<dbReference type="Proteomes" id="UP000729182">
    <property type="component" value="Unassembled WGS sequence"/>
</dbReference>
<feature type="non-terminal residue" evidence="2">
    <location>
        <position position="59"/>
    </location>
</feature>
<protein>
    <recommendedName>
        <fullName evidence="1">DUF6046 domain-containing protein</fullName>
    </recommendedName>
</protein>
<name>A0AAW9W8N1_STREE</name>
<evidence type="ECO:0000313" key="3">
    <source>
        <dbReference type="Proteomes" id="UP000729182"/>
    </source>
</evidence>
<feature type="domain" description="DUF6046" evidence="1">
    <location>
        <begin position="2"/>
        <end position="58"/>
    </location>
</feature>
<dbReference type="AlphaFoldDB" id="A0AAW9W8N1"/>
<organism evidence="2 3">
    <name type="scientific">Streptococcus pneumoniae</name>
    <dbReference type="NCBI Taxonomy" id="1313"/>
    <lineage>
        <taxon>Bacteria</taxon>
        <taxon>Bacillati</taxon>
        <taxon>Bacillota</taxon>
        <taxon>Bacilli</taxon>
        <taxon>Lactobacillales</taxon>
        <taxon>Streptococcaceae</taxon>
        <taxon>Streptococcus</taxon>
    </lineage>
</organism>
<dbReference type="EMBL" id="WNHN01000815">
    <property type="protein sequence ID" value="MTV78265.1"/>
    <property type="molecule type" value="Genomic_DNA"/>
</dbReference>
<sequence>MQKTIVKTPVNGMAGTVKEYINDGDYSASIRGVLYSNTPGDYPKAQVEALISVCKRKEA</sequence>
<proteinExistence type="predicted"/>
<reference evidence="2" key="1">
    <citation type="submission" date="2019-11" db="EMBL/GenBank/DDBJ databases">
        <title>Growth characteristics of pneumococcus vary with the chemical composition of the capsule and with environmental conditions.</title>
        <authorList>
            <person name="Tothpal A."/>
            <person name="Desobry K."/>
            <person name="Joshi S."/>
            <person name="Wyllie A.L."/>
            <person name="Weinberger D.M."/>
        </authorList>
    </citation>
    <scope>NUCLEOTIDE SEQUENCE</scope>
    <source>
        <strain evidence="2">Pnumococcus10A</strain>
    </source>
</reference>
<gene>
    <name evidence="2" type="ORF">GM535_13710</name>
</gene>
<dbReference type="InterPro" id="IPR046109">
    <property type="entry name" value="DUF6046"/>
</dbReference>
<evidence type="ECO:0000259" key="1">
    <source>
        <dbReference type="Pfam" id="PF19512"/>
    </source>
</evidence>